<name>A0A699IWC2_TANCI</name>
<keyword evidence="3" id="KW-0472">Membrane</keyword>
<feature type="compositionally biased region" description="Polar residues" evidence="2">
    <location>
        <begin position="1"/>
        <end position="18"/>
    </location>
</feature>
<reference evidence="4" key="1">
    <citation type="journal article" date="2019" name="Sci. Rep.">
        <title>Draft genome of Tanacetum cinerariifolium, the natural source of mosquito coil.</title>
        <authorList>
            <person name="Yamashiro T."/>
            <person name="Shiraishi A."/>
            <person name="Satake H."/>
            <person name="Nakayama K."/>
        </authorList>
    </citation>
    <scope>NUCLEOTIDE SEQUENCE</scope>
</reference>
<keyword evidence="3" id="KW-0812">Transmembrane</keyword>
<accession>A0A699IWC2</accession>
<evidence type="ECO:0000256" key="3">
    <source>
        <dbReference type="SAM" id="Phobius"/>
    </source>
</evidence>
<evidence type="ECO:0000313" key="4">
    <source>
        <dbReference type="EMBL" id="GEZ91336.1"/>
    </source>
</evidence>
<dbReference type="AlphaFoldDB" id="A0A699IWC2"/>
<feature type="transmembrane region" description="Helical" evidence="3">
    <location>
        <begin position="162"/>
        <end position="182"/>
    </location>
</feature>
<feature type="coiled-coil region" evidence="1">
    <location>
        <begin position="64"/>
        <end position="116"/>
    </location>
</feature>
<proteinExistence type="predicted"/>
<keyword evidence="1" id="KW-0175">Coiled coil</keyword>
<organism evidence="4">
    <name type="scientific">Tanacetum cinerariifolium</name>
    <name type="common">Dalmatian daisy</name>
    <name type="synonym">Chrysanthemum cinerariifolium</name>
    <dbReference type="NCBI Taxonomy" id="118510"/>
    <lineage>
        <taxon>Eukaryota</taxon>
        <taxon>Viridiplantae</taxon>
        <taxon>Streptophyta</taxon>
        <taxon>Embryophyta</taxon>
        <taxon>Tracheophyta</taxon>
        <taxon>Spermatophyta</taxon>
        <taxon>Magnoliopsida</taxon>
        <taxon>eudicotyledons</taxon>
        <taxon>Gunneridae</taxon>
        <taxon>Pentapetalae</taxon>
        <taxon>asterids</taxon>
        <taxon>campanulids</taxon>
        <taxon>Asterales</taxon>
        <taxon>Asteraceae</taxon>
        <taxon>Asteroideae</taxon>
        <taxon>Anthemideae</taxon>
        <taxon>Anthemidinae</taxon>
        <taxon>Tanacetum</taxon>
    </lineage>
</organism>
<dbReference type="EMBL" id="BKCJ010341217">
    <property type="protein sequence ID" value="GEZ91336.1"/>
    <property type="molecule type" value="Genomic_DNA"/>
</dbReference>
<evidence type="ECO:0000256" key="2">
    <source>
        <dbReference type="SAM" id="MobiDB-lite"/>
    </source>
</evidence>
<protein>
    <submittedName>
        <fullName evidence="4">Uncharacterized protein</fullName>
    </submittedName>
</protein>
<gene>
    <name evidence="4" type="ORF">Tci_563309</name>
</gene>
<feature type="region of interest" description="Disordered" evidence="2">
    <location>
        <begin position="1"/>
        <end position="22"/>
    </location>
</feature>
<evidence type="ECO:0000256" key="1">
    <source>
        <dbReference type="SAM" id="Coils"/>
    </source>
</evidence>
<comment type="caution">
    <text evidence="4">The sequence shown here is derived from an EMBL/GenBank/DDBJ whole genome shotgun (WGS) entry which is preliminary data.</text>
</comment>
<sequence length="199" mass="22765">MGSKATGTTKNSSESPSPELNKLITKFKSSMFSTDTQNVIKTLFDSEQHLKNQNLDLIKKTPVLEKENKKLSDLLKKKDKKNESLKSENEELEYEIKDLVEENQGLKNMLGEIKKVNDECLKNLMIYEKWVLDFEVWVSGLENFGKELIDLPDFSDKQKNHVLGITFLTSCYVFVLGSYINVNQLCKKLATMISKGVFV</sequence>
<keyword evidence="3" id="KW-1133">Transmembrane helix</keyword>